<keyword evidence="3" id="KW-0964">Secreted</keyword>
<dbReference type="InterPro" id="IPR015255">
    <property type="entry name" value="Vitellinogen_open_b-sht"/>
</dbReference>
<evidence type="ECO:0000259" key="13">
    <source>
        <dbReference type="PROSITE" id="PS51233"/>
    </source>
</evidence>
<gene>
    <name evidence="14" type="ORF">PoB_002981200</name>
</gene>
<dbReference type="InterPro" id="IPR015816">
    <property type="entry name" value="Vitellinogen_b-sht_N"/>
</dbReference>
<dbReference type="InterPro" id="IPR015817">
    <property type="entry name" value="Vitellinogen_open_b-sht_sub1"/>
</dbReference>
<feature type="region of interest" description="Disordered" evidence="10">
    <location>
        <begin position="272"/>
        <end position="292"/>
    </location>
</feature>
<dbReference type="GO" id="GO:0005319">
    <property type="term" value="F:lipid transporter activity"/>
    <property type="evidence" value="ECO:0007669"/>
    <property type="project" value="InterPro"/>
</dbReference>
<dbReference type="SMART" id="SM00216">
    <property type="entry name" value="VWD"/>
    <property type="match status" value="1"/>
</dbReference>
<dbReference type="Gene3D" id="2.20.50.20">
    <property type="entry name" value="Lipovitellin. Chain A, domain 3"/>
    <property type="match status" value="1"/>
</dbReference>
<dbReference type="InterPro" id="IPR009454">
    <property type="entry name" value="Lipid_transpt_open_b-sht"/>
</dbReference>
<evidence type="ECO:0000256" key="8">
    <source>
        <dbReference type="ARBA" id="ARBA00023180"/>
    </source>
</evidence>
<reference evidence="14 15" key="1">
    <citation type="journal article" date="2021" name="Elife">
        <title>Chloroplast acquisition without the gene transfer in kleptoplastic sea slugs, Plakobranchus ocellatus.</title>
        <authorList>
            <person name="Maeda T."/>
            <person name="Takahashi S."/>
            <person name="Yoshida T."/>
            <person name="Shimamura S."/>
            <person name="Takaki Y."/>
            <person name="Nagai Y."/>
            <person name="Toyoda A."/>
            <person name="Suzuki Y."/>
            <person name="Arimoto A."/>
            <person name="Ishii H."/>
            <person name="Satoh N."/>
            <person name="Nishiyama T."/>
            <person name="Hasebe M."/>
            <person name="Maruyama T."/>
            <person name="Minagawa J."/>
            <person name="Obokata J."/>
            <person name="Shigenobu S."/>
        </authorList>
    </citation>
    <scope>NUCLEOTIDE SEQUENCE [LARGE SCALE GENOMIC DNA]</scope>
</reference>
<dbReference type="SUPFAM" id="SSF48431">
    <property type="entry name" value="Lipovitellin-phosvitin complex, superhelical domain"/>
    <property type="match status" value="1"/>
</dbReference>
<organism evidence="14 15">
    <name type="scientific">Plakobranchus ocellatus</name>
    <dbReference type="NCBI Taxonomy" id="259542"/>
    <lineage>
        <taxon>Eukaryota</taxon>
        <taxon>Metazoa</taxon>
        <taxon>Spiralia</taxon>
        <taxon>Lophotrochozoa</taxon>
        <taxon>Mollusca</taxon>
        <taxon>Gastropoda</taxon>
        <taxon>Heterobranchia</taxon>
        <taxon>Euthyneura</taxon>
        <taxon>Panpulmonata</taxon>
        <taxon>Sacoglossa</taxon>
        <taxon>Placobranchoidea</taxon>
        <taxon>Plakobranchidae</taxon>
        <taxon>Plakobranchus</taxon>
    </lineage>
</organism>
<sequence length="4143" mass="470711">MEAAAIFILLVVVPTSLSSPVGWDHQNDARRLSQQCSQHCTASSKFQYTPDKTYEYGYEVLTVTSMHGASDDLAQISVSARVNIHVMSKCEMVLSLSNVVIKRSSPDTSQLTQVDDWAFKVALERNHLRFSFQDGLVADLCPSSREEVRSLNFKRGVLSAFQNSMGQHVHTENLREVDVTGSCPTEYSIHQRGWKSTQFHKVKDLLGCGNRHRFTTALQATPFHAPDAIQSLPLLKGDHKCTQTLSKDGHVTSAQCMESLVFRPFSKKEAGARTHTSQTLTHANTRHGAGVRTDDVTRRTSLVFEHDTNTGSDEQTLYSTREKLAELCRITMQDIPAVVPSLFTDMVYLMRRLNGQEFMSIAEGVHRGNICDNNKNRAKKFFYDALPMVGTSASVQVMVELLLSGDVSGMEAQFWLKSLHFLSEPTDDMILHAKRLLQSENLRMTSLLPVTTLVSHFCKTNPDCSTNESVRRITGAIQNILSGDCQSSEQELVLMALRAVGNLGFADQLVRDLEKCAKNERLPINIRVTALQAFRGVTCTITRRTPMGIFLDKGEDSELRIAAYLAVMECPYESVLERVKQQLEREEVNQVGSFVWTHLTNLQETSVLHKQAVRNILDDEELKRAFNLDKRKFSRNYELSYFSQNFGLGGSAESNLIWSEKSFVPRSAMLNLTVDILGHSVNLLEIGGRIQGVESLLQSVLDKSEFFKGGKSAPSNRSPSRCVKNQKMNNMKEKFDVQGDGLSASVYLRLFGNEFDFRHFNQEELTGVKENLKADDILKTLAKGRDLKWTQSALFLDSTMYVPTVAGMPLAISVNGTTTMDLRAEAKMDLQKFSLKRMAAMFDVRPSGAVQFSGRMSLGLGSTQVGLKMVTTLHTSTAITGSLDLTNGQVLVMEMDTPKRDMDILNVKSEFFIQHDKEDRSLEMHTGRQVRRQSCSSEQTLEIVGYQTCAEASFVRTPEGESSPYYPFTGPTTISFTVHKKDAPRGFKFTAKYIKNEVSALGLLSFDTPGSVSDRALKVGFAVDTKARSAEFEVNSPWTDLLAKGAYTIDDKLRKLTGTVRYDGREHSLLMTALEQKKKGKTVWTSVIELEKPKDSMIIPGGPTKFSVNSHLEFSDTELSAKATINTGMKPNIIDLRVHYINSETQRTLTGSATLDHHDVYSGTVQLLHTFSRNRAIVKLEPTVLVSAPNWKIFLMSGQVDFKRNKLLKTDMLITMEKTLKKPIKLETKITKQLKRADERYRGSMKLNSQFANIKMTGFATNRKNKKVTSRLKVDYNIPLIRKKFERKNKLTFSSKFHDRSTKSLTKYDLNFNCDNKIHPKASFTSKATFIHKNAFTKADTTIRYGPGRRNLKDKSREIRAEVSVNHKLSKNDAEIIYNAFFIHPVKAMEYQIKGKHEHHLKGKPRFETYVTTIHEKGKSSELRVTGKSLGKRGKLDLKGGLELTLPPIPINSREVPARRYILGSTLKQTARKEYVHTVNLQMNNNKKHSMVTRLKMPPSRNSVYFDVNSKIELDLQKPTSLTLGAKNSPDSSLLSAAYLAGTQEYSAEFTSNFVNKKYQVNSWDIIWPERHVRGSLEGGQKKDKEGILKFTTYWDADRDESKKIDTELYYSYEPEPNMSYDFLFTLSTPFKGHRIYTYKHSSQLTAKELKEEMKIVWCEAENEFSYNIWMRMPVAAKRFEIKTEVVTPLQTFRRFGLDVMHKWDGSKHLSTTVDAGYNDDKIKTVFVASKSRRAIRNIISGSLAITSTVAKISDVLLKLDHEDDGHTFSTGAEYNRNDKKYRAVMNATYTRVDHQVTTNGKVKIELPSEMPLTLSWMHSNILTHHINSTLELQWKPEYNTKLIIGTKGSTVEKDYALDLKLFFPGERRNEFDLRLHQNLMGGCSGSAYWNLNTKPELETTFSYSYTNSAFEMFYNGVGRQAEITSRYEKLPYTAIAKANWKPKRRGPDHTILLDASVNTMEDWSAIAKLVTPWQGAENVDVKSTLKKKSDTKWELDSLISLGVRRHISANIALDTDGSNIEGKIETPFEKMKKLEFDWSHKQEENTYSHEAHIEMQPIFNKITLEHSTSLEGGCNIDSRFYLGVPDTEIESLEINFNNKELRHGHNTNLNINYQSDQVIDLNVKSRYHKNKFPDKSKLNIDLTTPFPALPSLNLKTNLENKKGRWAALFDLKTGSEVLEELYVSVGHAHGTTSSNTDIEVLSSVFEAVSAGAHFDWGPTASANVTFVAPSVGRSSFGFIKRSESWTDFQNKVFAEFDNKELDLEVGLKHQEDESRGWLAYSLPTSHHSSLKANVYRMGSDLTDMNIGGFLKLGKDSKPYNVSAQYALKEGKKYALGTTLETPFTKHLSFLLEFKANDSTSHSSTIYGKYGRKFLIDVKSSQKLGESDFEQSSQTMYKFGDKTMRFGHSTIAQWSEQLQTATIVYYKDDDTITMEFTRMPAQEFGKKGEENVEIVLNTPYERFRDVGLLASFQSYRDGAQHEGKITLEYMDGLEAQLTFDLNTPNKHRANMNAEFSIPLKGYKKNKLTYSHVIRQKHFTSNVEITTGKGHRVSSSIEFKNQELTLTVNGPIEIFHSLSINGKYDSDLRQVSGDAWYKLTTTPKPVTLKYDIKLNHKPITFDFELVNVAGKLTTLHMEHEGTDWREFRNMAEIKSEADQLGDARLENFWSFRSPTEFEGRTELSSSYKGAENAYLKYSTGKRFKEQFTEVEMEWAPKKKIYISNGWTFEGEMEAAKLGITFNINTPWPDLQDANLVFSHTPSAQGLNENIMLSYNKQTMLDGNMVYTKPNNRHKVVLTFQKPQIMLFSAEGEAARNFFDGKLNLDWDKDSPVGRVEFVSSFSDKSSGEDMDTEFKFKVNHPVRIMGVDFLYKAGQNEFHSAGLYTWDEAQGNTFSYDLGWANRTTRYSRMLEGHCKLGIPQRSVKYQGSYSDTGRTVTTTSSFNWHADQDETKKVTMTTTVEKNDNFKRVDLNINIPYINKQLNLGAITKGGYGRNLLDTKAEISYSSDPRKTITVTSVISNSVAPSSRDGYNYTLDIGFKHPVSGIELEFTSHVAELNRMSSAGSDFTFLNVQGRKQSVNFFGTVDRQNKRFEATVSSPVKSLGVQALARAANQGRTLVSVVSFEDGKEALKLGMVIDPKRRHLDVEFNYDQDDPNKLLSLSGGFVNDSALTLEMTSQKDRRAPAQVETLIAVRLNTSQLLHTRIQWRPNVDSEIREYLATKLTEFSYKTNDFLKQTVQTIGAEVKGKYMLVSKELRTELTPVFDLMEQEMNSLNVQLNTLWVKFRRFHQQNHMHIRDIGEQVAQAFEEIYKQMVRMVQNYRIYYYKVNKATQEWLDHLSSYPIAQAYQSVVNDAAFVLKEIEDALEDLLALVVKQATMLVDHYYQEYNKLSRKIDRKLDSYAQSLHELPLYRKMVEQREVFGEKVPEWVQWYDMAYIKSQELLQDQFHDFMARQEFKHMFAITNEVFSQMKHYKMESTLGTAMQRLSEMTKNLLLMELAKMKRTIMDFRKSRVTVYDPEHGELQFELYLPVPLKSLYDEPQLNPELYITQAQRLLYSPVEQVTKLLPDSNSSMWDMYYDHVPSTKPEDWVPPFDASAYLIGSQHIITFDKHEFDFLSKCSHVLTRDMLKDQFSVVVNYSRRPKREGVQSLCFTIGNQNLDISDDYKLSVNNEETEMPYTSKDLKIVREGDFIRVQYLKGLEIFCNPKLDLYKVTVSGWYHGRLAGLMGSYDNEEQNDRMLLETANDFEVNRKTCRSSNLALKPRPEADRDGICLSLFNASNSKFRPCFKQVNPSGFQQLCETYLNKMSVQKAARLASEQYRFVCQGQGVFISALEEYATCEDKSEPFQVKNTGTEYQSADVVFVVEDVKCNQWARNSLPSIATEIDKVLNRKGFTENRFGLEGYGGADVDEVSVRTIDGHHFGNARLFLKALETHRFSENVGSGDLARAIRQAADYPFRAGVAKVLVIAPCSACEVSFLDTTLSTRLATEGFRVHILQDKGYTMDGWRVLGTNKDRFFTDDASDINGVMREGKDIQERGGQSSDFCQNMAHQTGGAIFDIAHLTSRAAAQRKFIKAFSSHVAMTTKLPDCQECHCDANTGRTKCSVCGAINPYLNSFPSLPEAVGTLYDASYTIKNYMSNAL</sequence>
<evidence type="ECO:0000259" key="12">
    <source>
        <dbReference type="PROSITE" id="PS51211"/>
    </source>
</evidence>
<dbReference type="Gene3D" id="1.25.10.20">
    <property type="entry name" value="Vitellinogen, superhelical"/>
    <property type="match status" value="1"/>
</dbReference>
<dbReference type="SUPFAM" id="SSF56968">
    <property type="entry name" value="Lipovitellin-phosvitin complex, beta-sheet shell regions"/>
    <property type="match status" value="2"/>
</dbReference>
<dbReference type="Gene3D" id="2.30.230.10">
    <property type="entry name" value="Lipovitellin, beta-sheet shell regions, chain A"/>
    <property type="match status" value="1"/>
</dbReference>
<dbReference type="PANTHER" id="PTHR23345:SF15">
    <property type="entry name" value="VITELLOGENIN 1-RELATED"/>
    <property type="match status" value="1"/>
</dbReference>
<evidence type="ECO:0000256" key="4">
    <source>
        <dbReference type="ARBA" id="ARBA00022729"/>
    </source>
</evidence>
<dbReference type="GO" id="GO:0005576">
    <property type="term" value="C:extracellular region"/>
    <property type="evidence" value="ECO:0007669"/>
    <property type="project" value="UniProtKB-SubCell"/>
</dbReference>
<evidence type="ECO:0000256" key="11">
    <source>
        <dbReference type="SAM" id="SignalP"/>
    </source>
</evidence>
<comment type="caution">
    <text evidence="9">Lacks conserved residue(s) required for the propagation of feature annotation.</text>
</comment>
<dbReference type="SMART" id="SM01169">
    <property type="entry name" value="DUF1943"/>
    <property type="match status" value="1"/>
</dbReference>
<feature type="compositionally biased region" description="Polar residues" evidence="10">
    <location>
        <begin position="274"/>
        <end position="283"/>
    </location>
</feature>
<comment type="subcellular location">
    <subcellularLocation>
        <location evidence="1">Secreted</location>
    </subcellularLocation>
</comment>
<feature type="domain" description="Vitellogenin" evidence="12">
    <location>
        <begin position="48"/>
        <end position="668"/>
    </location>
</feature>
<keyword evidence="5" id="KW-0758">Storage protein</keyword>
<dbReference type="EMBL" id="BLXT01003724">
    <property type="protein sequence ID" value="GFO03307.1"/>
    <property type="molecule type" value="Genomic_DNA"/>
</dbReference>
<dbReference type="Pfam" id="PF01347">
    <property type="entry name" value="Vitellogenin_N"/>
    <property type="match status" value="1"/>
</dbReference>
<dbReference type="Proteomes" id="UP000735302">
    <property type="component" value="Unassembled WGS sequence"/>
</dbReference>
<feature type="signal peptide" evidence="11">
    <location>
        <begin position="1"/>
        <end position="18"/>
    </location>
</feature>
<dbReference type="Gene3D" id="2.20.80.10">
    <property type="entry name" value="Lipovitellin-phosvitin complex, chain A, domain 4"/>
    <property type="match status" value="1"/>
</dbReference>
<evidence type="ECO:0000256" key="2">
    <source>
        <dbReference type="ARBA" id="ARBA00022448"/>
    </source>
</evidence>
<dbReference type="Pfam" id="PF09172">
    <property type="entry name" value="Vit_open_b-sht"/>
    <property type="match status" value="1"/>
</dbReference>
<dbReference type="Pfam" id="PF00094">
    <property type="entry name" value="VWD"/>
    <property type="match status" value="1"/>
</dbReference>
<keyword evidence="6" id="KW-0445">Lipid transport</keyword>
<keyword evidence="4 11" id="KW-0732">Signal</keyword>
<dbReference type="PROSITE" id="PS51233">
    <property type="entry name" value="VWFD"/>
    <property type="match status" value="1"/>
</dbReference>
<dbReference type="PROSITE" id="PS51211">
    <property type="entry name" value="VITELLOGENIN"/>
    <property type="match status" value="1"/>
</dbReference>
<keyword evidence="15" id="KW-1185">Reference proteome</keyword>
<keyword evidence="2" id="KW-0813">Transport</keyword>
<evidence type="ECO:0000313" key="15">
    <source>
        <dbReference type="Proteomes" id="UP000735302"/>
    </source>
</evidence>
<protein>
    <submittedName>
        <fullName evidence="14">Apolipophorin</fullName>
    </submittedName>
</protein>
<evidence type="ECO:0000256" key="10">
    <source>
        <dbReference type="SAM" id="MobiDB-lite"/>
    </source>
</evidence>
<dbReference type="GO" id="GO:0045735">
    <property type="term" value="F:nutrient reservoir activity"/>
    <property type="evidence" value="ECO:0007669"/>
    <property type="project" value="UniProtKB-KW"/>
</dbReference>
<proteinExistence type="predicted"/>
<feature type="domain" description="VWFD" evidence="13">
    <location>
        <begin position="3596"/>
        <end position="3760"/>
    </location>
</feature>
<keyword evidence="8" id="KW-0325">Glycoprotein</keyword>
<evidence type="ECO:0000256" key="9">
    <source>
        <dbReference type="PROSITE-ProRule" id="PRU00557"/>
    </source>
</evidence>
<evidence type="ECO:0000256" key="6">
    <source>
        <dbReference type="ARBA" id="ARBA00023055"/>
    </source>
</evidence>
<dbReference type="InterPro" id="IPR011030">
    <property type="entry name" value="Lipovitellin_superhlx_dom"/>
</dbReference>
<dbReference type="InterPro" id="IPR015819">
    <property type="entry name" value="Lipid_transp_b-sht_shell"/>
</dbReference>
<evidence type="ECO:0000256" key="1">
    <source>
        <dbReference type="ARBA" id="ARBA00004613"/>
    </source>
</evidence>
<feature type="chain" id="PRO_5043786127" evidence="11">
    <location>
        <begin position="19"/>
        <end position="4143"/>
    </location>
</feature>
<comment type="caution">
    <text evidence="14">The sequence shown here is derived from an EMBL/GenBank/DDBJ whole genome shotgun (WGS) entry which is preliminary data.</text>
</comment>
<dbReference type="InterPro" id="IPR050733">
    <property type="entry name" value="Vitellogenin/Apolipophorin"/>
</dbReference>
<dbReference type="SMART" id="SM00638">
    <property type="entry name" value="LPD_N"/>
    <property type="match status" value="1"/>
</dbReference>
<dbReference type="InterPro" id="IPR001846">
    <property type="entry name" value="VWF_type-D"/>
</dbReference>
<dbReference type="InterPro" id="IPR001747">
    <property type="entry name" value="Vitellogenin_N"/>
</dbReference>
<evidence type="ECO:0000256" key="5">
    <source>
        <dbReference type="ARBA" id="ARBA00022761"/>
    </source>
</evidence>
<dbReference type="PANTHER" id="PTHR23345">
    <property type="entry name" value="VITELLOGENIN-RELATED"/>
    <property type="match status" value="1"/>
</dbReference>
<evidence type="ECO:0000256" key="3">
    <source>
        <dbReference type="ARBA" id="ARBA00022525"/>
    </source>
</evidence>
<keyword evidence="7" id="KW-1015">Disulfide bond</keyword>
<dbReference type="Pfam" id="PF06448">
    <property type="entry name" value="DUF1081"/>
    <property type="match status" value="1"/>
</dbReference>
<evidence type="ECO:0000313" key="14">
    <source>
        <dbReference type="EMBL" id="GFO03307.1"/>
    </source>
</evidence>
<name>A0AAV4A7Q6_9GAST</name>
<evidence type="ECO:0000256" key="7">
    <source>
        <dbReference type="ARBA" id="ARBA00023157"/>
    </source>
</evidence>
<accession>A0AAV4A7Q6</accession>